<accession>A0A8H7V885</accession>
<dbReference type="AlphaFoldDB" id="A0A8H7V885"/>
<evidence type="ECO:0000313" key="2">
    <source>
        <dbReference type="Proteomes" id="UP000603453"/>
    </source>
</evidence>
<keyword evidence="2" id="KW-1185">Reference proteome</keyword>
<dbReference type="Proteomes" id="UP000603453">
    <property type="component" value="Unassembled WGS sequence"/>
</dbReference>
<proteinExistence type="predicted"/>
<gene>
    <name evidence="1" type="ORF">INT47_005474</name>
</gene>
<reference evidence="1" key="1">
    <citation type="submission" date="2020-12" db="EMBL/GenBank/DDBJ databases">
        <title>Metabolic potential, ecology and presence of endohyphal bacteria is reflected in genomic diversity of Mucoromycotina.</title>
        <authorList>
            <person name="Muszewska A."/>
            <person name="Okrasinska A."/>
            <person name="Steczkiewicz K."/>
            <person name="Drgas O."/>
            <person name="Orlowska M."/>
            <person name="Perlinska-Lenart U."/>
            <person name="Aleksandrzak-Piekarczyk T."/>
            <person name="Szatraj K."/>
            <person name="Zielenkiewicz U."/>
            <person name="Pilsyk S."/>
            <person name="Malc E."/>
            <person name="Mieczkowski P."/>
            <person name="Kruszewska J.S."/>
            <person name="Biernat P."/>
            <person name="Pawlowska J."/>
        </authorList>
    </citation>
    <scope>NUCLEOTIDE SEQUENCE</scope>
    <source>
        <strain evidence="1">WA0000017839</strain>
    </source>
</reference>
<dbReference type="OrthoDB" id="10486430at2759"/>
<sequence length="1041" mass="120029">MGDYYDYSQHSYCITFGFDQERVYVDCFYSDYKEESTGYFMQSLEASILYNVSSGEFWFKDDDAKLRKESKDIYYQKNVFTKLYDIYLKKKENSFYQYDMHDDIVIGAIGYFVQKQVNYYQLHKMGGANTSSCLLPHFALFLPTSWDDEIREELLRPVFIQNKILTEKDHKQRLLFFTQLETNFRYLQSKADKENERMNTEIKNGKQYIMYGLKFNDDSLALTSSRNGYESDDIHEYQPFKQLHINPKQCDLNADEKTRIQSITMKDIHQDLFHSLEKTFLNQIGELVATHGAKIRTGIITLLNIDERLIKRFDFKYSSYVAWMVFNWLKRFLNAATSENQCLTTFGKGLHPSFKLFWTTILKGNRILIKDTIQLSTKNIPPSVISANRIGCFSGPSISMFDHSKPNYIINIGNPHRSLSENSVKYAYSATGTNECVEKCINYSECDMHAINSFFVQPNMYLKALLRVTDRLKLFMDKNFNEFLDDKLDLFSSKSVKVICLRIKTYLPQLADFFSKKSKEQLKPQNLVVLQQNKYKQLFLLMYFAYLDKTVTEQATQCFGNGWTKHNVGTTLSVEKRVLDEIIGSRKTLQKILVGSGMLQKDEKNKKTVIITQGEGLLPAIQEHIGLNLALKSHYVLAQLSTDYIQISLHQVVKISSPKESAAAVVIQDEIIQIEDVCDALSRHVWRCIESGNQIEYCSLHNKTGSHKTFSPRNYSNVLMLLKQHTIKTLSSNFKISSMDDKTKIMLGEECGCSIHVTARNIIEMGVKSVLQKMTTKIAASLTNINLFGKYEVNFVFIMGDIFNLERNPIMYTIYGQLLQEAYNESIAMKGKDASGFIIQKDIFQLLQPIMAKKPFMYDSFTIGSLYLTARETYGMYVSSFAEKDRLSYDPQLCDVDTKGAHGEDSNMTIIVLQKGQCIPNTGLDIDLDLIFKKSPEYKYGDKRNLVLDFVVVVELVRLRGLGEMTLKDRVYLDDYSYDNVASLAVLCDARIFVSPIRLEIQSINHNSSLRFSVRMIGDGGEYENHDKCVFTREQLSMAYF</sequence>
<protein>
    <submittedName>
        <fullName evidence="1">Uncharacterized protein</fullName>
    </submittedName>
</protein>
<comment type="caution">
    <text evidence="1">The sequence shown here is derived from an EMBL/GenBank/DDBJ whole genome shotgun (WGS) entry which is preliminary data.</text>
</comment>
<organism evidence="1 2">
    <name type="scientific">Mucor saturninus</name>
    <dbReference type="NCBI Taxonomy" id="64648"/>
    <lineage>
        <taxon>Eukaryota</taxon>
        <taxon>Fungi</taxon>
        <taxon>Fungi incertae sedis</taxon>
        <taxon>Mucoromycota</taxon>
        <taxon>Mucoromycotina</taxon>
        <taxon>Mucoromycetes</taxon>
        <taxon>Mucorales</taxon>
        <taxon>Mucorineae</taxon>
        <taxon>Mucoraceae</taxon>
        <taxon>Mucor</taxon>
    </lineage>
</organism>
<name>A0A8H7V885_9FUNG</name>
<dbReference type="EMBL" id="JAEPRD010000016">
    <property type="protein sequence ID" value="KAG2209182.1"/>
    <property type="molecule type" value="Genomic_DNA"/>
</dbReference>
<evidence type="ECO:0000313" key="1">
    <source>
        <dbReference type="EMBL" id="KAG2209182.1"/>
    </source>
</evidence>